<organism evidence="2 3">
    <name type="scientific">Corallococcus carmarthensis</name>
    <dbReference type="NCBI Taxonomy" id="2316728"/>
    <lineage>
        <taxon>Bacteria</taxon>
        <taxon>Pseudomonadati</taxon>
        <taxon>Myxococcota</taxon>
        <taxon>Myxococcia</taxon>
        <taxon>Myxococcales</taxon>
        <taxon>Cystobacterineae</taxon>
        <taxon>Myxococcaceae</taxon>
        <taxon>Corallococcus</taxon>
    </lineage>
</organism>
<keyword evidence="3" id="KW-1185">Reference proteome</keyword>
<sequence>MLIRLIPWLLAVWFGVSFLCQFLPMPLQRLFRALDVFSLIPRWTFFSPSFSSSDYHLLYREALCDGTLTQWREIPLAARRSLLSAVWNPERRHRYAVSTAVTTLVQQAKARRGPLTQAHGYAALLALITSRGGTPLTRAFQFAIAESYGYETRTPSRMLLVSELHPR</sequence>
<dbReference type="EMBL" id="RAWE01000201">
    <property type="protein sequence ID" value="RKG96769.1"/>
    <property type="molecule type" value="Genomic_DNA"/>
</dbReference>
<dbReference type="RefSeq" id="WP_120606897.1">
    <property type="nucleotide sequence ID" value="NZ_JABFJX010000212.1"/>
</dbReference>
<dbReference type="OrthoDB" id="8565707at2"/>
<gene>
    <name evidence="2" type="ORF">D7X32_34915</name>
</gene>
<keyword evidence="1" id="KW-1133">Transmembrane helix</keyword>
<dbReference type="Proteomes" id="UP000268313">
    <property type="component" value="Unassembled WGS sequence"/>
</dbReference>
<name>A0A3A8JM36_9BACT</name>
<feature type="transmembrane region" description="Helical" evidence="1">
    <location>
        <begin position="6"/>
        <end position="24"/>
    </location>
</feature>
<reference evidence="3" key="1">
    <citation type="submission" date="2018-09" db="EMBL/GenBank/DDBJ databases">
        <authorList>
            <person name="Livingstone P.G."/>
            <person name="Whitworth D.E."/>
        </authorList>
    </citation>
    <scope>NUCLEOTIDE SEQUENCE [LARGE SCALE GENOMIC DNA]</scope>
    <source>
        <strain evidence="3">CA043D</strain>
    </source>
</reference>
<evidence type="ECO:0000313" key="3">
    <source>
        <dbReference type="Proteomes" id="UP000268313"/>
    </source>
</evidence>
<proteinExistence type="predicted"/>
<accession>A0A3A8JM36</accession>
<evidence type="ECO:0000256" key="1">
    <source>
        <dbReference type="SAM" id="Phobius"/>
    </source>
</evidence>
<evidence type="ECO:0000313" key="2">
    <source>
        <dbReference type="EMBL" id="RKG96769.1"/>
    </source>
</evidence>
<keyword evidence="1" id="KW-0472">Membrane</keyword>
<protein>
    <submittedName>
        <fullName evidence="2">Uncharacterized protein</fullName>
    </submittedName>
</protein>
<keyword evidence="1" id="KW-0812">Transmembrane</keyword>
<dbReference type="AlphaFoldDB" id="A0A3A8JM36"/>
<comment type="caution">
    <text evidence="2">The sequence shown here is derived from an EMBL/GenBank/DDBJ whole genome shotgun (WGS) entry which is preliminary data.</text>
</comment>